<keyword evidence="9" id="KW-0735">Signal-anchor</keyword>
<dbReference type="Proteomes" id="UP000027361">
    <property type="component" value="Unassembled WGS sequence"/>
</dbReference>
<feature type="domain" description="Glycosyltransferase 2-like" evidence="15">
    <location>
        <begin position="205"/>
        <end position="287"/>
    </location>
</feature>
<evidence type="ECO:0000256" key="8">
    <source>
        <dbReference type="ARBA" id="ARBA00022824"/>
    </source>
</evidence>
<dbReference type="Pfam" id="PF00535">
    <property type="entry name" value="Glycos_transf_2"/>
    <property type="match status" value="1"/>
</dbReference>
<feature type="region of interest" description="Disordered" evidence="13">
    <location>
        <begin position="163"/>
        <end position="198"/>
    </location>
</feature>
<evidence type="ECO:0000256" key="1">
    <source>
        <dbReference type="ARBA" id="ARBA00004389"/>
    </source>
</evidence>
<dbReference type="OrthoDB" id="3784at2759"/>
<keyword evidence="17" id="KW-1185">Reference proteome</keyword>
<dbReference type="InterPro" id="IPR035518">
    <property type="entry name" value="DPG_synthase"/>
</dbReference>
<comment type="caution">
    <text evidence="16">The sequence shown here is derived from an EMBL/GenBank/DDBJ whole genome shotgun (WGS) entry which is preliminary data.</text>
</comment>
<protein>
    <recommendedName>
        <fullName evidence="4">dolichyl-phosphate beta-glucosyltransferase</fullName>
        <ecNumber evidence="4">2.4.1.117</ecNumber>
    </recommendedName>
</protein>
<evidence type="ECO:0000256" key="9">
    <source>
        <dbReference type="ARBA" id="ARBA00022968"/>
    </source>
</evidence>
<feature type="compositionally biased region" description="Pro residues" evidence="13">
    <location>
        <begin position="175"/>
        <end position="198"/>
    </location>
</feature>
<accession>A0A066WPT8</accession>
<keyword evidence="6 16" id="KW-0808">Transferase</keyword>
<feature type="compositionally biased region" description="Low complexity" evidence="13">
    <location>
        <begin position="358"/>
        <end position="380"/>
    </location>
</feature>
<evidence type="ECO:0000256" key="7">
    <source>
        <dbReference type="ARBA" id="ARBA00022692"/>
    </source>
</evidence>
<dbReference type="GO" id="GO:0005789">
    <property type="term" value="C:endoplasmic reticulum membrane"/>
    <property type="evidence" value="ECO:0007669"/>
    <property type="project" value="UniProtKB-SubCell"/>
</dbReference>
<dbReference type="STRING" id="1037660.A0A066WPT8"/>
<dbReference type="Gene3D" id="3.90.550.10">
    <property type="entry name" value="Spore Coat Polysaccharide Biosynthesis Protein SpsA, Chain A"/>
    <property type="match status" value="1"/>
</dbReference>
<evidence type="ECO:0000256" key="12">
    <source>
        <dbReference type="ARBA" id="ARBA00045097"/>
    </source>
</evidence>
<proteinExistence type="inferred from homology"/>
<evidence type="ECO:0000256" key="3">
    <source>
        <dbReference type="ARBA" id="ARBA00006739"/>
    </source>
</evidence>
<evidence type="ECO:0000256" key="5">
    <source>
        <dbReference type="ARBA" id="ARBA00022676"/>
    </source>
</evidence>
<name>A0A066WPT8_TILAU</name>
<evidence type="ECO:0000259" key="15">
    <source>
        <dbReference type="Pfam" id="PF00535"/>
    </source>
</evidence>
<comment type="subcellular location">
    <subcellularLocation>
        <location evidence="1">Endoplasmic reticulum membrane</location>
        <topology evidence="1">Single-pass membrane protein</topology>
    </subcellularLocation>
</comment>
<dbReference type="CDD" id="cd04188">
    <property type="entry name" value="DPG_synthase"/>
    <property type="match status" value="1"/>
</dbReference>
<comment type="pathway">
    <text evidence="2">Protein modification; protein glycosylation.</text>
</comment>
<evidence type="ECO:0000256" key="10">
    <source>
        <dbReference type="ARBA" id="ARBA00022989"/>
    </source>
</evidence>
<evidence type="ECO:0000256" key="11">
    <source>
        <dbReference type="ARBA" id="ARBA00023136"/>
    </source>
</evidence>
<dbReference type="FunCoup" id="A0A066WPT8">
    <property type="interactions" value="387"/>
</dbReference>
<keyword evidence="11 14" id="KW-0472">Membrane</keyword>
<evidence type="ECO:0000256" key="2">
    <source>
        <dbReference type="ARBA" id="ARBA00004922"/>
    </source>
</evidence>
<dbReference type="RefSeq" id="XP_013245484.1">
    <property type="nucleotide sequence ID" value="XM_013390030.1"/>
</dbReference>
<dbReference type="PANTHER" id="PTHR10859">
    <property type="entry name" value="GLYCOSYL TRANSFERASE"/>
    <property type="match status" value="1"/>
</dbReference>
<comment type="similarity">
    <text evidence="3">Belongs to the glycosyltransferase 2 family.</text>
</comment>
<gene>
    <name evidence="16" type="ORF">K437DRAFT_174746</name>
</gene>
<keyword evidence="7 14" id="KW-0812">Transmembrane</keyword>
<evidence type="ECO:0000313" key="16">
    <source>
        <dbReference type="EMBL" id="KDN52645.1"/>
    </source>
</evidence>
<dbReference type="EMBL" id="JMSN01000008">
    <property type="protein sequence ID" value="KDN52645.1"/>
    <property type="molecule type" value="Genomic_DNA"/>
</dbReference>
<dbReference type="GO" id="GO:0004581">
    <property type="term" value="F:dolichyl-phosphate beta-glucosyltransferase activity"/>
    <property type="evidence" value="ECO:0007669"/>
    <property type="project" value="UniProtKB-EC"/>
</dbReference>
<dbReference type="GeneID" id="25261868"/>
<dbReference type="GO" id="GO:0006487">
    <property type="term" value="P:protein N-linked glycosylation"/>
    <property type="evidence" value="ECO:0007669"/>
    <property type="project" value="TreeGrafter"/>
</dbReference>
<evidence type="ECO:0000313" key="17">
    <source>
        <dbReference type="Proteomes" id="UP000027361"/>
    </source>
</evidence>
<evidence type="ECO:0000256" key="6">
    <source>
        <dbReference type="ARBA" id="ARBA00022679"/>
    </source>
</evidence>
<feature type="transmembrane region" description="Helical" evidence="14">
    <location>
        <begin position="20"/>
        <end position="41"/>
    </location>
</feature>
<keyword evidence="8" id="KW-0256">Endoplasmic reticulum</keyword>
<dbReference type="InterPro" id="IPR001173">
    <property type="entry name" value="Glyco_trans_2-like"/>
</dbReference>
<dbReference type="InParanoid" id="A0A066WPT8"/>
<sequence>MVAPFCASGAAASPAGRGTLGWLLSLFLGFPAVLAASFASAPFLTSVIAAPLLVVLLSAYPLLVALTPVRRETFASERSFTSIDPQTGEQYTGTLPDLLHDAGRAAHEAFAAAECNTETKTDANANAEVELSVVVPAFNETARIQGMLEDALAYLDPCPSLPSNAEEPAASNCPTAPPPYPHHHPSPSPPLAAGAPPTPPAPIRSYEIIIVDDGSTDSTAAAVLRYVREKRSARGVVRVIRLERNRGKGGAVRHGVLHARGALILFADADGATRFADLGLLCGEMARIRTPSGHGIVVGSRAHLVGSEAVVKRSFVRNFLMHSFHLFLSLLLRPPSPHQLLHYLPFFSSPSPSSSLRPHPSISALSSLPASPSTAAAPTTRRIRLPAQPEIRDTQCGFKLFTRATARVVFPLAHIERWIFDVELLLLAEMASTATLRGDVLCTEGSVRAERLRLRKVGQQQDGENADVDENDVLLDLPVPIAEVPVHWEEVGGSKINLLKDSVGMALDLIVIRANYALGRWKSPGPVRIRAE</sequence>
<dbReference type="InterPro" id="IPR029044">
    <property type="entry name" value="Nucleotide-diphossugar_trans"/>
</dbReference>
<dbReference type="PANTHER" id="PTHR10859:SF91">
    <property type="entry name" value="DOLICHYL-PHOSPHATE BETA-GLUCOSYLTRANSFERASE"/>
    <property type="match status" value="1"/>
</dbReference>
<evidence type="ECO:0000256" key="13">
    <source>
        <dbReference type="SAM" id="MobiDB-lite"/>
    </source>
</evidence>
<evidence type="ECO:0000256" key="4">
    <source>
        <dbReference type="ARBA" id="ARBA00012583"/>
    </source>
</evidence>
<dbReference type="EC" id="2.4.1.117" evidence="4"/>
<dbReference type="HOGENOM" id="CLU_033536_9_1_1"/>
<keyword evidence="5" id="KW-0328">Glycosyltransferase</keyword>
<comment type="catalytic activity">
    <reaction evidence="12">
        <text>a di-trans,poly-cis-dolichyl phosphate + UDP-alpha-D-glucose = a di-trans,poly-cis-dolichyl beta-D-glucosyl phosphate + UDP</text>
        <dbReference type="Rhea" id="RHEA:15401"/>
        <dbReference type="Rhea" id="RHEA-COMP:19498"/>
        <dbReference type="Rhea" id="RHEA-COMP:19502"/>
        <dbReference type="ChEBI" id="CHEBI:57525"/>
        <dbReference type="ChEBI" id="CHEBI:57683"/>
        <dbReference type="ChEBI" id="CHEBI:58223"/>
        <dbReference type="ChEBI" id="CHEBI:58885"/>
        <dbReference type="EC" id="2.4.1.117"/>
    </reaction>
    <physiologicalReaction direction="left-to-right" evidence="12">
        <dbReference type="Rhea" id="RHEA:15402"/>
    </physiologicalReaction>
</comment>
<feature type="transmembrane region" description="Helical" evidence="14">
    <location>
        <begin position="47"/>
        <end position="69"/>
    </location>
</feature>
<reference evidence="16 17" key="1">
    <citation type="submission" date="2014-05" db="EMBL/GenBank/DDBJ databases">
        <title>Draft genome sequence of a rare smut relative, Tilletiaria anomala UBC 951.</title>
        <authorList>
            <consortium name="DOE Joint Genome Institute"/>
            <person name="Toome M."/>
            <person name="Kuo A."/>
            <person name="Henrissat B."/>
            <person name="Lipzen A."/>
            <person name="Tritt A."/>
            <person name="Yoshinaga Y."/>
            <person name="Zane M."/>
            <person name="Barry K."/>
            <person name="Grigoriev I.V."/>
            <person name="Spatafora J.W."/>
            <person name="Aimea M.C."/>
        </authorList>
    </citation>
    <scope>NUCLEOTIDE SEQUENCE [LARGE SCALE GENOMIC DNA]</scope>
    <source>
        <strain evidence="16 17">UBC 951</strain>
    </source>
</reference>
<keyword evidence="10 14" id="KW-1133">Transmembrane helix</keyword>
<evidence type="ECO:0000256" key="14">
    <source>
        <dbReference type="SAM" id="Phobius"/>
    </source>
</evidence>
<dbReference type="AlphaFoldDB" id="A0A066WPT8"/>
<organism evidence="16 17">
    <name type="scientific">Tilletiaria anomala (strain ATCC 24038 / CBS 436.72 / UBC 951)</name>
    <dbReference type="NCBI Taxonomy" id="1037660"/>
    <lineage>
        <taxon>Eukaryota</taxon>
        <taxon>Fungi</taxon>
        <taxon>Dikarya</taxon>
        <taxon>Basidiomycota</taxon>
        <taxon>Ustilaginomycotina</taxon>
        <taxon>Exobasidiomycetes</taxon>
        <taxon>Georgefischeriales</taxon>
        <taxon>Tilletiariaceae</taxon>
        <taxon>Tilletiaria</taxon>
    </lineage>
</organism>
<dbReference type="SUPFAM" id="SSF53448">
    <property type="entry name" value="Nucleotide-diphospho-sugar transferases"/>
    <property type="match status" value="1"/>
</dbReference>
<feature type="region of interest" description="Disordered" evidence="13">
    <location>
        <begin position="358"/>
        <end position="382"/>
    </location>
</feature>